<reference evidence="9" key="1">
    <citation type="journal article" date="2013" name="PLoS ONE">
        <title>Metagenomic insights into the carbohydrate-active enzymes carried by the microorganisms adhering to solid digesta in the rumen of cows.</title>
        <authorList>
            <person name="Wang L."/>
            <person name="Hatem A."/>
            <person name="Catalyurek U.V."/>
            <person name="Morrison M."/>
            <person name="Yu Z."/>
        </authorList>
    </citation>
    <scope>NUCLEOTIDE SEQUENCE</scope>
</reference>
<dbReference type="SUPFAM" id="SSF161098">
    <property type="entry name" value="MetI-like"/>
    <property type="match status" value="1"/>
</dbReference>
<proteinExistence type="inferred from homology"/>
<dbReference type="Pfam" id="PF00528">
    <property type="entry name" value="BPD_transp_1"/>
    <property type="match status" value="1"/>
</dbReference>
<sequence length="294" mass="33011">MQLKREEERYGFALITPSMLVVFGVIIVPIITTLVYSFVNIDPLSSHNGEFAGLSFYIKALSSSAFWEDLGRTLYFTAASTAIETVFGLMIALLLNQKFPGVRFLRAIIIIPWAIPTVVNGSLWKLMLNGEYGVINALLVRMHLIDSYQSWLGNPQTAMLCIVIADAWKMTPLAVIFFLAALQGIDKTRYEAAMVDGAGAFRRFTAITLPALRPTIMVIIVMRTVEKFKAFDIFYLMTRGGPANSTKTLMYDTYLQAFTNLNYSEAATLAYLIVLVVVMMTVVYIRMMKRGDER</sequence>
<feature type="transmembrane region" description="Helical" evidence="7">
    <location>
        <begin position="266"/>
        <end position="285"/>
    </location>
</feature>
<feature type="domain" description="ABC transmembrane type-1" evidence="8">
    <location>
        <begin position="70"/>
        <end position="284"/>
    </location>
</feature>
<comment type="subcellular location">
    <subcellularLocation>
        <location evidence="1 7">Cell membrane</location>
        <topology evidence="1 7">Multi-pass membrane protein</topology>
    </subcellularLocation>
</comment>
<evidence type="ECO:0000259" key="8">
    <source>
        <dbReference type="PROSITE" id="PS50928"/>
    </source>
</evidence>
<feature type="transmembrane region" description="Helical" evidence="7">
    <location>
        <begin position="157"/>
        <end position="182"/>
    </location>
</feature>
<name>W0FNW7_9BACT</name>
<keyword evidence="5 7" id="KW-1133">Transmembrane helix</keyword>
<evidence type="ECO:0000256" key="2">
    <source>
        <dbReference type="ARBA" id="ARBA00022448"/>
    </source>
</evidence>
<evidence type="ECO:0000256" key="4">
    <source>
        <dbReference type="ARBA" id="ARBA00022692"/>
    </source>
</evidence>
<accession>W0FNW7</accession>
<dbReference type="AlphaFoldDB" id="W0FNW7"/>
<evidence type="ECO:0000256" key="3">
    <source>
        <dbReference type="ARBA" id="ARBA00022475"/>
    </source>
</evidence>
<keyword evidence="2 7" id="KW-0813">Transport</keyword>
<evidence type="ECO:0000256" key="6">
    <source>
        <dbReference type="ARBA" id="ARBA00023136"/>
    </source>
</evidence>
<keyword evidence="3" id="KW-1003">Cell membrane</keyword>
<dbReference type="InterPro" id="IPR000515">
    <property type="entry name" value="MetI-like"/>
</dbReference>
<dbReference type="PANTHER" id="PTHR43005">
    <property type="entry name" value="BLR7065 PROTEIN"/>
    <property type="match status" value="1"/>
</dbReference>
<comment type="similarity">
    <text evidence="7">Belongs to the binding-protein-dependent transport system permease family.</text>
</comment>
<dbReference type="CDD" id="cd06261">
    <property type="entry name" value="TM_PBP2"/>
    <property type="match status" value="1"/>
</dbReference>
<dbReference type="GO" id="GO:0005886">
    <property type="term" value="C:plasma membrane"/>
    <property type="evidence" value="ECO:0007669"/>
    <property type="project" value="UniProtKB-SubCell"/>
</dbReference>
<organism evidence="9">
    <name type="scientific">uncultured bacterium Contig394</name>
    <dbReference type="NCBI Taxonomy" id="1393566"/>
    <lineage>
        <taxon>Bacteria</taxon>
        <taxon>environmental samples</taxon>
    </lineage>
</organism>
<evidence type="ECO:0000256" key="5">
    <source>
        <dbReference type="ARBA" id="ARBA00022989"/>
    </source>
</evidence>
<dbReference type="InterPro" id="IPR035906">
    <property type="entry name" value="MetI-like_sf"/>
</dbReference>
<feature type="transmembrane region" description="Helical" evidence="7">
    <location>
        <begin position="104"/>
        <end position="124"/>
    </location>
</feature>
<keyword evidence="6 7" id="KW-0472">Membrane</keyword>
<dbReference type="PROSITE" id="PS50928">
    <property type="entry name" value="ABC_TM1"/>
    <property type="match status" value="1"/>
</dbReference>
<feature type="transmembrane region" description="Helical" evidence="7">
    <location>
        <begin position="203"/>
        <end position="222"/>
    </location>
</feature>
<evidence type="ECO:0000256" key="1">
    <source>
        <dbReference type="ARBA" id="ARBA00004651"/>
    </source>
</evidence>
<protein>
    <submittedName>
        <fullName evidence="9">Putative sugar uptake ABC transporter permease protein</fullName>
    </submittedName>
</protein>
<dbReference type="Gene3D" id="1.10.3720.10">
    <property type="entry name" value="MetI-like"/>
    <property type="match status" value="1"/>
</dbReference>
<dbReference type="GO" id="GO:0055085">
    <property type="term" value="P:transmembrane transport"/>
    <property type="evidence" value="ECO:0007669"/>
    <property type="project" value="InterPro"/>
</dbReference>
<evidence type="ECO:0000256" key="7">
    <source>
        <dbReference type="RuleBase" id="RU363032"/>
    </source>
</evidence>
<dbReference type="PANTHER" id="PTHR43005:SF1">
    <property type="entry name" value="SPERMIDINE_PUTRESCINE TRANSPORT SYSTEM PERMEASE PROTEIN"/>
    <property type="match status" value="1"/>
</dbReference>
<feature type="transmembrane region" description="Helical" evidence="7">
    <location>
        <begin position="74"/>
        <end position="95"/>
    </location>
</feature>
<feature type="transmembrane region" description="Helical" evidence="7">
    <location>
        <begin position="12"/>
        <end position="39"/>
    </location>
</feature>
<keyword evidence="4 7" id="KW-0812">Transmembrane</keyword>
<dbReference type="EMBL" id="KC246928">
    <property type="protein sequence ID" value="AHF26611.1"/>
    <property type="molecule type" value="Genomic_DNA"/>
</dbReference>
<evidence type="ECO:0000313" key="9">
    <source>
        <dbReference type="EMBL" id="AHF26611.1"/>
    </source>
</evidence>